<organism evidence="1">
    <name type="scientific">marine sediment metagenome</name>
    <dbReference type="NCBI Taxonomy" id="412755"/>
    <lineage>
        <taxon>unclassified sequences</taxon>
        <taxon>metagenomes</taxon>
        <taxon>ecological metagenomes</taxon>
    </lineage>
</organism>
<reference evidence="1" key="1">
    <citation type="journal article" date="2015" name="Nature">
        <title>Complex archaea that bridge the gap between prokaryotes and eukaryotes.</title>
        <authorList>
            <person name="Spang A."/>
            <person name="Saw J.H."/>
            <person name="Jorgensen S.L."/>
            <person name="Zaremba-Niedzwiedzka K."/>
            <person name="Martijn J."/>
            <person name="Lind A.E."/>
            <person name="van Eijk R."/>
            <person name="Schleper C."/>
            <person name="Guy L."/>
            <person name="Ettema T.J."/>
        </authorList>
    </citation>
    <scope>NUCLEOTIDE SEQUENCE</scope>
</reference>
<name>A0A0F8Y944_9ZZZZ</name>
<protein>
    <submittedName>
        <fullName evidence="1">Uncharacterized protein</fullName>
    </submittedName>
</protein>
<evidence type="ECO:0000313" key="1">
    <source>
        <dbReference type="EMBL" id="KKK50624.1"/>
    </source>
</evidence>
<sequence length="37" mass="4376">MSMQYCENCDTLIDTDENCEHFELNEEGETLCEEEDL</sequence>
<comment type="caution">
    <text evidence="1">The sequence shown here is derived from an EMBL/GenBank/DDBJ whole genome shotgun (WGS) entry which is preliminary data.</text>
</comment>
<dbReference type="EMBL" id="LAZR01067924">
    <property type="protein sequence ID" value="KKK50624.1"/>
    <property type="molecule type" value="Genomic_DNA"/>
</dbReference>
<proteinExistence type="predicted"/>
<accession>A0A0F8Y944</accession>
<dbReference type="AlphaFoldDB" id="A0A0F8Y944"/>
<gene>
    <name evidence="1" type="ORF">LCGC14_3123150</name>
</gene>